<dbReference type="STRING" id="3068.D8TP43"/>
<keyword evidence="8" id="KW-1185">Reference proteome</keyword>
<name>D8TP43_VOLCA</name>
<dbReference type="SUPFAM" id="SSF46689">
    <property type="entry name" value="Homeodomain-like"/>
    <property type="match status" value="1"/>
</dbReference>
<dbReference type="OrthoDB" id="10056939at2759"/>
<dbReference type="InterPro" id="IPR001356">
    <property type="entry name" value="HD"/>
</dbReference>
<dbReference type="GeneID" id="9624134"/>
<dbReference type="InterPro" id="IPR009057">
    <property type="entry name" value="Homeodomain-like_sf"/>
</dbReference>
<sequence>MLPQAQQQQQQHPHLLSQPLPYVPQQQHQQPQQQFQTLQQQQQQQQQQQHSQPQDLHLSGSFVRQSVRRDELPDGGSIFSSSFPMGPYQRTASEGVVARMPAEGPPGPPPLYYGNPLRPPAPASELRTHHGAVWDYGAAGAVGGQTRTVAGGTAQMAQQPLGGLGRGMHQLPPAAAMAVAERQPSGAQQAVPLPFSLDAADMAAMPDPNEMYDHSYGSPAQSSGIDGEQYGGRWSTGGVATVSGGDAGGALTYPGRQQPYDGYGDHASSPMASRGPDVYGVSHFPGEPADSAQQRVGSENIMQPFAFGGASTSSGGGGGGGGGSNWTTLQGRVAAGALAYGTSVAAPSRMINGRGLGIKSSSGGGGGGHGGGCGGGGGASGPGSKKGRENLPRAAVQSLKLWVFNHIVHPYPSEDEKEVLCANTGLDLLQLNNWFINARVRIWKPLITEVFMSNQPRMAHEAQVRGDTELLAKMNAARNSPTAQLALVAADAISLSCLEQAAQRKASE</sequence>
<proteinExistence type="predicted"/>
<dbReference type="Gene3D" id="1.10.10.60">
    <property type="entry name" value="Homeodomain-like"/>
    <property type="match status" value="1"/>
</dbReference>
<dbReference type="PANTHER" id="PTHR11850">
    <property type="entry name" value="HOMEOBOX PROTEIN TRANSCRIPTION FACTORS"/>
    <property type="match status" value="1"/>
</dbReference>
<dbReference type="AlphaFoldDB" id="D8TP43"/>
<dbReference type="GO" id="GO:0006355">
    <property type="term" value="P:regulation of DNA-templated transcription"/>
    <property type="evidence" value="ECO:0007669"/>
    <property type="project" value="InterPro"/>
</dbReference>
<dbReference type="eggNOG" id="KOG0773">
    <property type="taxonomic scope" value="Eukaryota"/>
</dbReference>
<feature type="region of interest" description="Disordered" evidence="5">
    <location>
        <begin position="99"/>
        <end position="125"/>
    </location>
</feature>
<gene>
    <name evidence="7" type="ORF">VOLCADRAFT_127454</name>
</gene>
<feature type="domain" description="Homeobox" evidence="6">
    <location>
        <begin position="382"/>
        <end position="445"/>
    </location>
</feature>
<feature type="compositionally biased region" description="Gly residues" evidence="5">
    <location>
        <begin position="362"/>
        <end position="381"/>
    </location>
</feature>
<evidence type="ECO:0000313" key="7">
    <source>
        <dbReference type="EMBL" id="EFJ50556.1"/>
    </source>
</evidence>
<feature type="region of interest" description="Disordered" evidence="5">
    <location>
        <begin position="1"/>
        <end position="56"/>
    </location>
</feature>
<dbReference type="InParanoid" id="D8TP43"/>
<organism evidence="8">
    <name type="scientific">Volvox carteri f. nagariensis</name>
    <dbReference type="NCBI Taxonomy" id="3068"/>
    <lineage>
        <taxon>Eukaryota</taxon>
        <taxon>Viridiplantae</taxon>
        <taxon>Chlorophyta</taxon>
        <taxon>core chlorophytes</taxon>
        <taxon>Chlorophyceae</taxon>
        <taxon>CS clade</taxon>
        <taxon>Chlamydomonadales</taxon>
        <taxon>Volvocaceae</taxon>
        <taxon>Volvox</taxon>
    </lineage>
</organism>
<dbReference type="InterPro" id="IPR008422">
    <property type="entry name" value="KN_HD"/>
</dbReference>
<feature type="compositionally biased region" description="Low complexity" evidence="5">
    <location>
        <begin position="1"/>
        <end position="54"/>
    </location>
</feature>
<dbReference type="KEGG" id="vcn:VOLCADRAFT_127454"/>
<protein>
    <submittedName>
        <fullName evidence="7">Homeodomain protein</fullName>
    </submittedName>
</protein>
<evidence type="ECO:0000256" key="2">
    <source>
        <dbReference type="ARBA" id="ARBA00023155"/>
    </source>
</evidence>
<reference evidence="7 8" key="1">
    <citation type="journal article" date="2010" name="Science">
        <title>Genomic analysis of organismal complexity in the multicellular green alga Volvox carteri.</title>
        <authorList>
            <person name="Prochnik S.E."/>
            <person name="Umen J."/>
            <person name="Nedelcu A.M."/>
            <person name="Hallmann A."/>
            <person name="Miller S.M."/>
            <person name="Nishii I."/>
            <person name="Ferris P."/>
            <person name="Kuo A."/>
            <person name="Mitros T."/>
            <person name="Fritz-Laylin L.K."/>
            <person name="Hellsten U."/>
            <person name="Chapman J."/>
            <person name="Simakov O."/>
            <person name="Rensing S.A."/>
            <person name="Terry A."/>
            <person name="Pangilinan J."/>
            <person name="Kapitonov V."/>
            <person name="Jurka J."/>
            <person name="Salamov A."/>
            <person name="Shapiro H."/>
            <person name="Schmutz J."/>
            <person name="Grimwood J."/>
            <person name="Lindquist E."/>
            <person name="Lucas S."/>
            <person name="Grigoriev I.V."/>
            <person name="Schmitt R."/>
            <person name="Kirk D."/>
            <person name="Rokhsar D.S."/>
        </authorList>
    </citation>
    <scope>NUCLEOTIDE SEQUENCE [LARGE SCALE GENOMIC DNA]</scope>
    <source>
        <strain evidence="8">f. Nagariensis / Eve</strain>
    </source>
</reference>
<dbReference type="Pfam" id="PF05920">
    <property type="entry name" value="Homeobox_KN"/>
    <property type="match status" value="1"/>
</dbReference>
<evidence type="ECO:0000256" key="3">
    <source>
        <dbReference type="ARBA" id="ARBA00023242"/>
    </source>
</evidence>
<evidence type="ECO:0000259" key="6">
    <source>
        <dbReference type="PROSITE" id="PS50071"/>
    </source>
</evidence>
<dbReference type="InterPro" id="IPR050224">
    <property type="entry name" value="TALE_homeobox"/>
</dbReference>
<keyword evidence="2 4" id="KW-0371">Homeobox</keyword>
<evidence type="ECO:0000256" key="5">
    <source>
        <dbReference type="SAM" id="MobiDB-lite"/>
    </source>
</evidence>
<comment type="subcellular location">
    <subcellularLocation>
        <location evidence="4">Nucleus</location>
    </subcellularLocation>
</comment>
<dbReference type="SMART" id="SM00389">
    <property type="entry name" value="HOX"/>
    <property type="match status" value="1"/>
</dbReference>
<feature type="region of interest" description="Disordered" evidence="5">
    <location>
        <begin position="362"/>
        <end position="389"/>
    </location>
</feature>
<dbReference type="PROSITE" id="PS50071">
    <property type="entry name" value="HOMEOBOX_2"/>
    <property type="match status" value="1"/>
</dbReference>
<dbReference type="CDD" id="cd00086">
    <property type="entry name" value="homeodomain"/>
    <property type="match status" value="1"/>
</dbReference>
<dbReference type="RefSeq" id="XP_002948149.1">
    <property type="nucleotide sequence ID" value="XM_002948103.1"/>
</dbReference>
<feature type="non-terminal residue" evidence="7">
    <location>
        <position position="508"/>
    </location>
</feature>
<keyword evidence="1 4" id="KW-0238">DNA-binding</keyword>
<evidence type="ECO:0000256" key="1">
    <source>
        <dbReference type="ARBA" id="ARBA00023125"/>
    </source>
</evidence>
<evidence type="ECO:0000256" key="4">
    <source>
        <dbReference type="PROSITE-ProRule" id="PRU00108"/>
    </source>
</evidence>
<evidence type="ECO:0000313" key="8">
    <source>
        <dbReference type="Proteomes" id="UP000001058"/>
    </source>
</evidence>
<feature type="DNA-binding region" description="Homeobox" evidence="4">
    <location>
        <begin position="384"/>
        <end position="446"/>
    </location>
</feature>
<dbReference type="EMBL" id="GL378330">
    <property type="protein sequence ID" value="EFJ50556.1"/>
    <property type="molecule type" value="Genomic_DNA"/>
</dbReference>
<dbReference type="Proteomes" id="UP000001058">
    <property type="component" value="Unassembled WGS sequence"/>
</dbReference>
<dbReference type="GO" id="GO:0005634">
    <property type="term" value="C:nucleus"/>
    <property type="evidence" value="ECO:0007669"/>
    <property type="project" value="UniProtKB-SubCell"/>
</dbReference>
<accession>D8TP43</accession>
<keyword evidence="3 4" id="KW-0539">Nucleus</keyword>
<feature type="compositionally biased region" description="Pro residues" evidence="5">
    <location>
        <begin position="103"/>
        <end position="122"/>
    </location>
</feature>
<dbReference type="GO" id="GO:0003677">
    <property type="term" value="F:DNA binding"/>
    <property type="evidence" value="ECO:0007669"/>
    <property type="project" value="UniProtKB-UniRule"/>
</dbReference>